<evidence type="ECO:0000313" key="1">
    <source>
        <dbReference type="EMBL" id="PTB86141.1"/>
    </source>
</evidence>
<organism evidence="1">
    <name type="scientific">Pseudidiomarina aestuarii</name>
    <dbReference type="NCBI Taxonomy" id="624146"/>
    <lineage>
        <taxon>Bacteria</taxon>
        <taxon>Pseudomonadati</taxon>
        <taxon>Pseudomonadota</taxon>
        <taxon>Gammaproteobacteria</taxon>
        <taxon>Alteromonadales</taxon>
        <taxon>Idiomarinaceae</taxon>
        <taxon>Pseudidiomarina</taxon>
    </lineage>
</organism>
<name>A0A2T4CX53_9GAMM</name>
<comment type="caution">
    <text evidence="1">The sequence shown here is derived from an EMBL/GenBank/DDBJ whole genome shotgun (WGS) entry which is preliminary data.</text>
</comment>
<dbReference type="EMBL" id="PYVN01000035">
    <property type="protein sequence ID" value="PTB86141.1"/>
    <property type="molecule type" value="Genomic_DNA"/>
</dbReference>
<proteinExistence type="predicted"/>
<dbReference type="AlphaFoldDB" id="A0A2T4CX53"/>
<gene>
    <name evidence="1" type="ORF">C9940_03580</name>
</gene>
<accession>A0A2T4CX53</accession>
<protein>
    <submittedName>
        <fullName evidence="1">Uncharacterized protein</fullName>
    </submittedName>
</protein>
<sequence length="118" mass="13573">MDNSHANKAEMEWMSLKKEATLFPIYSMRKAWDVLEKEINFLSASADKPNNDSIKQGRLDIGEITVLDPRLGNLIHSLEYTRMSIEGIQSPSVSMIVDYIQACERVHWILDNYRKLAS</sequence>
<reference evidence="1" key="1">
    <citation type="submission" date="2018-03" db="EMBL/GenBank/DDBJ databases">
        <title>Cross-interface Injection: A General Nanoliter Liquid Handling Method Applied to Single Cells Genome Amplification Automated Nanoliter Liquid Handling Applied to Single Cell Multiple Displacement Amplification.</title>
        <authorList>
            <person name="Yun J."/>
            <person name="Xu P."/>
            <person name="Xu J."/>
            <person name="Dai X."/>
            <person name="Wang Y."/>
            <person name="Zheng X."/>
            <person name="Cao C."/>
            <person name="Yi Q."/>
            <person name="Zhu Y."/>
            <person name="Wang L."/>
            <person name="Dong Z."/>
            <person name="Huang Y."/>
            <person name="Huang L."/>
            <person name="Du W."/>
        </authorList>
    </citation>
    <scope>NUCLEOTIDE SEQUENCE [LARGE SCALE GENOMIC DNA]</scope>
    <source>
        <strain evidence="1">Z-D3-2</strain>
    </source>
</reference>